<dbReference type="AlphaFoldDB" id="E0PQK8"/>
<dbReference type="EMBL" id="AEEN01000012">
    <property type="protein sequence ID" value="EFM31455.1"/>
    <property type="molecule type" value="Genomic_DNA"/>
</dbReference>
<protein>
    <recommendedName>
        <fullName evidence="3">HTH cro/C1-type domain-containing protein</fullName>
    </recommendedName>
</protein>
<sequence>MIKIKIEVKKNMRKVIQELLNSSISTSDISQGAGVPWTTVSDLRKGKTSMDKMALLTAEKLYEFATADKQ</sequence>
<name>E0PQK8_STRMT</name>
<proteinExistence type="predicted"/>
<reference evidence="1 2" key="1">
    <citation type="submission" date="2010-07" db="EMBL/GenBank/DDBJ databases">
        <authorList>
            <person name="Muzny D."/>
            <person name="Qin X."/>
            <person name="Deng J."/>
            <person name="Jiang H."/>
            <person name="Liu Y."/>
            <person name="Qu J."/>
            <person name="Song X.-Z."/>
            <person name="Zhang L."/>
            <person name="Thornton R."/>
            <person name="Coyle M."/>
            <person name="Francisco L."/>
            <person name="Jackson L."/>
            <person name="Javaid M."/>
            <person name="Korchina V."/>
            <person name="Kovar C."/>
            <person name="Mata R."/>
            <person name="Mathew T."/>
            <person name="Ngo R."/>
            <person name="Nguyen L."/>
            <person name="Nguyen N."/>
            <person name="Okwuonu G."/>
            <person name="Ongeri F."/>
            <person name="Pham C."/>
            <person name="Simmons D."/>
            <person name="Wilczek-Boney K."/>
            <person name="Hale W."/>
            <person name="Jakkamsetti A."/>
            <person name="Pham P."/>
            <person name="Ruth R."/>
            <person name="San Lucas F."/>
            <person name="Warren J."/>
            <person name="Zhang J."/>
            <person name="Zhao Z."/>
            <person name="Zhou C."/>
            <person name="Zhu D."/>
            <person name="Lee S."/>
            <person name="Bess C."/>
            <person name="Blankenburg K."/>
            <person name="Forbes L."/>
            <person name="Fu Q."/>
            <person name="Gubbala S."/>
            <person name="Hirani K."/>
            <person name="Jayaseelan J.C."/>
            <person name="Lara F."/>
            <person name="Munidasa M."/>
            <person name="Palculict T."/>
            <person name="Patil S."/>
            <person name="Pu L.-L."/>
            <person name="Saada N."/>
            <person name="Tang L."/>
            <person name="Weissenberger G."/>
            <person name="Zhu Y."/>
            <person name="Hemphill L."/>
            <person name="Shang Y."/>
            <person name="Youmans B."/>
            <person name="Ayvaz T."/>
            <person name="Ross M."/>
            <person name="Santibanez J."/>
            <person name="Aqrawi P."/>
            <person name="Gross S."/>
            <person name="Joshi V."/>
            <person name="Fowler G."/>
            <person name="Nazareth L."/>
            <person name="Reid J."/>
            <person name="Worley K."/>
            <person name="Petrosino J."/>
            <person name="Highlander S."/>
            <person name="Gibbs R."/>
        </authorList>
    </citation>
    <scope>NUCLEOTIDE SEQUENCE [LARGE SCALE GENOMIC DNA]</scope>
    <source>
        <strain evidence="1 2">ATCC 6249</strain>
    </source>
</reference>
<dbReference type="HOGENOM" id="CLU_175620_4_0_9"/>
<evidence type="ECO:0000313" key="2">
    <source>
        <dbReference type="Proteomes" id="UP000003823"/>
    </source>
</evidence>
<dbReference type="Proteomes" id="UP000003823">
    <property type="component" value="Unassembled WGS sequence"/>
</dbReference>
<evidence type="ECO:0000313" key="1">
    <source>
        <dbReference type="EMBL" id="EFM31455.1"/>
    </source>
</evidence>
<organism evidence="1 2">
    <name type="scientific">Streptococcus mitis ATCC 6249</name>
    <dbReference type="NCBI Taxonomy" id="864567"/>
    <lineage>
        <taxon>Bacteria</taxon>
        <taxon>Bacillati</taxon>
        <taxon>Bacillota</taxon>
        <taxon>Bacilli</taxon>
        <taxon>Lactobacillales</taxon>
        <taxon>Streptococcaceae</taxon>
        <taxon>Streptococcus</taxon>
        <taxon>Streptococcus mitis group</taxon>
    </lineage>
</organism>
<dbReference type="eggNOG" id="ENOG502ZHAF">
    <property type="taxonomic scope" value="Bacteria"/>
</dbReference>
<evidence type="ECO:0008006" key="3">
    <source>
        <dbReference type="Google" id="ProtNLM"/>
    </source>
</evidence>
<gene>
    <name evidence="1" type="ORF">HMPREF8571_0825</name>
</gene>
<accession>E0PQK8</accession>
<comment type="caution">
    <text evidence="1">The sequence shown here is derived from an EMBL/GenBank/DDBJ whole genome shotgun (WGS) entry which is preliminary data.</text>
</comment>